<organism evidence="6 7">
    <name type="scientific">Venturia inaequalis</name>
    <name type="common">Apple scab fungus</name>
    <dbReference type="NCBI Taxonomy" id="5025"/>
    <lineage>
        <taxon>Eukaryota</taxon>
        <taxon>Fungi</taxon>
        <taxon>Dikarya</taxon>
        <taxon>Ascomycota</taxon>
        <taxon>Pezizomycotina</taxon>
        <taxon>Dothideomycetes</taxon>
        <taxon>Pleosporomycetidae</taxon>
        <taxon>Venturiales</taxon>
        <taxon>Venturiaceae</taxon>
        <taxon>Venturia</taxon>
    </lineage>
</organism>
<keyword evidence="2" id="KW-0121">Carboxypeptidase</keyword>
<evidence type="ECO:0000313" key="6">
    <source>
        <dbReference type="EMBL" id="KAE9967203.1"/>
    </source>
</evidence>
<keyword evidence="5" id="KW-0325">Glycoprotein</keyword>
<dbReference type="SUPFAM" id="SSF53474">
    <property type="entry name" value="alpha/beta-Hydrolases"/>
    <property type="match status" value="1"/>
</dbReference>
<name>A0A8H3UDC1_VENIN</name>
<dbReference type="Pfam" id="PF00450">
    <property type="entry name" value="Peptidase_S10"/>
    <property type="match status" value="1"/>
</dbReference>
<keyword evidence="3" id="KW-0645">Protease</keyword>
<evidence type="ECO:0000256" key="1">
    <source>
        <dbReference type="ARBA" id="ARBA00009431"/>
    </source>
</evidence>
<keyword evidence="4" id="KW-0378">Hydrolase</keyword>
<gene>
    <name evidence="6" type="ORF">EG328_008379</name>
</gene>
<dbReference type="Proteomes" id="UP000447873">
    <property type="component" value="Unassembled WGS sequence"/>
</dbReference>
<dbReference type="AlphaFoldDB" id="A0A8H3UDC1"/>
<evidence type="ECO:0000256" key="2">
    <source>
        <dbReference type="ARBA" id="ARBA00022645"/>
    </source>
</evidence>
<sequence length="181" mass="20032">MISSVDAILDRLKCTTPPACRAKSYDQLVQYCNLPYVQSQLGLSTPIKFQGINFELNSRWTAAGDPLLPATKDLCYLLDDTNIKVLFINGNNDVVVNTPGQIRALDALVWSQQSRYRQEQFRPWGFSATGGQAKKSGMAKGVDRLKLVTVDNAGHDVPSSQPEACLAVVNRWMVNKELESV</sequence>
<dbReference type="EMBL" id="WNWS01000470">
    <property type="protein sequence ID" value="KAE9967203.1"/>
    <property type="molecule type" value="Genomic_DNA"/>
</dbReference>
<accession>A0A8H3UDC1</accession>
<dbReference type="InterPro" id="IPR033124">
    <property type="entry name" value="Ser_caboxypep_his_AS"/>
</dbReference>
<protein>
    <submittedName>
        <fullName evidence="6">Uncharacterized protein</fullName>
    </submittedName>
</protein>
<reference evidence="6 7" key="1">
    <citation type="submission" date="2018-12" db="EMBL/GenBank/DDBJ databases">
        <title>Venturia inaequalis Genome Resource.</title>
        <authorList>
            <person name="Lichtner F.J."/>
        </authorList>
    </citation>
    <scope>NUCLEOTIDE SEQUENCE [LARGE SCALE GENOMIC DNA]</scope>
    <source>
        <strain evidence="6 7">120213</strain>
    </source>
</reference>
<dbReference type="PROSITE" id="PS00560">
    <property type="entry name" value="CARBOXYPEPT_SER_HIS"/>
    <property type="match status" value="1"/>
</dbReference>
<comment type="caution">
    <text evidence="6">The sequence shown here is derived from an EMBL/GenBank/DDBJ whole genome shotgun (WGS) entry which is preliminary data.</text>
</comment>
<proteinExistence type="inferred from homology"/>
<evidence type="ECO:0000256" key="5">
    <source>
        <dbReference type="ARBA" id="ARBA00023180"/>
    </source>
</evidence>
<evidence type="ECO:0000313" key="7">
    <source>
        <dbReference type="Proteomes" id="UP000447873"/>
    </source>
</evidence>
<dbReference type="Gene3D" id="3.40.50.12670">
    <property type="match status" value="1"/>
</dbReference>
<dbReference type="InterPro" id="IPR029058">
    <property type="entry name" value="AB_hydrolase_fold"/>
</dbReference>
<comment type="similarity">
    <text evidence="1">Belongs to the peptidase S10 family.</text>
</comment>
<evidence type="ECO:0000256" key="4">
    <source>
        <dbReference type="ARBA" id="ARBA00022801"/>
    </source>
</evidence>
<evidence type="ECO:0000256" key="3">
    <source>
        <dbReference type="ARBA" id="ARBA00022670"/>
    </source>
</evidence>
<dbReference type="OrthoDB" id="443318at2759"/>
<dbReference type="GO" id="GO:0004185">
    <property type="term" value="F:serine-type carboxypeptidase activity"/>
    <property type="evidence" value="ECO:0007669"/>
    <property type="project" value="InterPro"/>
</dbReference>
<dbReference type="InterPro" id="IPR001563">
    <property type="entry name" value="Peptidase_S10"/>
</dbReference>
<dbReference type="GO" id="GO:0006508">
    <property type="term" value="P:proteolysis"/>
    <property type="evidence" value="ECO:0007669"/>
    <property type="project" value="UniProtKB-KW"/>
</dbReference>